<keyword evidence="3" id="KW-0479">Metal-binding</keyword>
<name>A0ABV5TKI6_9ACTN</name>
<organism evidence="8 9">
    <name type="scientific">Streptosporangium vulgare</name>
    <dbReference type="NCBI Taxonomy" id="46190"/>
    <lineage>
        <taxon>Bacteria</taxon>
        <taxon>Bacillati</taxon>
        <taxon>Actinomycetota</taxon>
        <taxon>Actinomycetes</taxon>
        <taxon>Streptosporangiales</taxon>
        <taxon>Streptosporangiaceae</taxon>
        <taxon>Streptosporangium</taxon>
    </lineage>
</organism>
<evidence type="ECO:0000313" key="9">
    <source>
        <dbReference type="Proteomes" id="UP001589610"/>
    </source>
</evidence>
<dbReference type="PIRSF" id="PIRSF019543">
    <property type="entry name" value="Clavaminate_syn"/>
    <property type="match status" value="1"/>
</dbReference>
<reference evidence="8 9" key="1">
    <citation type="submission" date="2024-09" db="EMBL/GenBank/DDBJ databases">
        <authorList>
            <person name="Sun Q."/>
            <person name="Mori K."/>
        </authorList>
    </citation>
    <scope>NUCLEOTIDE SEQUENCE [LARGE SCALE GENOMIC DNA]</scope>
    <source>
        <strain evidence="8 9">JCM 3028</strain>
    </source>
</reference>
<protein>
    <submittedName>
        <fullName evidence="8">TauD/TfdA family dioxygenase</fullName>
    </submittedName>
</protein>
<gene>
    <name evidence="8" type="ORF">ACFFRH_28845</name>
</gene>
<dbReference type="InterPro" id="IPR003819">
    <property type="entry name" value="TauD/TfdA-like"/>
</dbReference>
<dbReference type="InterPro" id="IPR014503">
    <property type="entry name" value="Clavaminate_syn-like"/>
</dbReference>
<evidence type="ECO:0000256" key="3">
    <source>
        <dbReference type="ARBA" id="ARBA00022723"/>
    </source>
</evidence>
<dbReference type="GO" id="GO:0051213">
    <property type="term" value="F:dioxygenase activity"/>
    <property type="evidence" value="ECO:0007669"/>
    <property type="project" value="UniProtKB-KW"/>
</dbReference>
<dbReference type="SUPFAM" id="SSF51197">
    <property type="entry name" value="Clavaminate synthase-like"/>
    <property type="match status" value="1"/>
</dbReference>
<evidence type="ECO:0000256" key="5">
    <source>
        <dbReference type="ARBA" id="ARBA00023004"/>
    </source>
</evidence>
<comment type="caution">
    <text evidence="8">The sequence shown here is derived from an EMBL/GenBank/DDBJ whole genome shotgun (WGS) entry which is preliminary data.</text>
</comment>
<dbReference type="EMBL" id="JBHMBS010000016">
    <property type="protein sequence ID" value="MFB9679509.1"/>
    <property type="molecule type" value="Genomic_DNA"/>
</dbReference>
<dbReference type="Gene3D" id="3.60.130.10">
    <property type="entry name" value="Clavaminate synthase-like"/>
    <property type="match status" value="1"/>
</dbReference>
<feature type="domain" description="TauD/TfdA-like" evidence="7">
    <location>
        <begin position="140"/>
        <end position="305"/>
    </location>
</feature>
<dbReference type="InterPro" id="IPR042098">
    <property type="entry name" value="TauD-like_sf"/>
</dbReference>
<dbReference type="InterPro" id="IPR050411">
    <property type="entry name" value="AlphaKG_dependent_hydroxylases"/>
</dbReference>
<dbReference type="PANTHER" id="PTHR10696">
    <property type="entry name" value="GAMMA-BUTYROBETAINE HYDROXYLASE-RELATED"/>
    <property type="match status" value="1"/>
</dbReference>
<sequence>MTEIGPITTTLEKESIYLDLDVRQEIKRLAELLAETVPGLLDEPHWLAAARDLSCALPAALRTALRNFSANSGQAGVIQIHGLPVGPLPPTPTSRESVERWATVPASVIVLCAMVLGEVVGFEGEKRGALVHNVVPVPGEERTQSNAGSVNLEMHTENAFHPHRPDFVALSCLRQDLDGEAGLRVASLRRAIGLLSAEQRRILAEPRFRTDPPPSFNGSGTGVVHGAISGAPEDPDAQVDFHATRPLDEGAARAMAALREALEAVCDTVYFAPGDLAIVDNRVALHGRTPFSPRYDGHDRWLHRVFVHADSRRSRARRNGGGHVVS</sequence>
<proteinExistence type="inferred from homology"/>
<keyword evidence="5" id="KW-0408">Iron</keyword>
<dbReference type="Proteomes" id="UP001589610">
    <property type="component" value="Unassembled WGS sequence"/>
</dbReference>
<keyword evidence="9" id="KW-1185">Reference proteome</keyword>
<comment type="similarity">
    <text evidence="2">Belongs to the clavaminate synthase family.</text>
</comment>
<dbReference type="RefSeq" id="WP_344747154.1">
    <property type="nucleotide sequence ID" value="NZ_BAAAWW010000118.1"/>
</dbReference>
<evidence type="ECO:0000256" key="2">
    <source>
        <dbReference type="ARBA" id="ARBA00008425"/>
    </source>
</evidence>
<dbReference type="PANTHER" id="PTHR10696:SF56">
    <property type="entry name" value="TAUD_TFDA-LIKE DOMAIN-CONTAINING PROTEIN"/>
    <property type="match status" value="1"/>
</dbReference>
<accession>A0ABV5TKI6</accession>
<evidence type="ECO:0000313" key="8">
    <source>
        <dbReference type="EMBL" id="MFB9679509.1"/>
    </source>
</evidence>
<keyword evidence="6" id="KW-0045">Antibiotic biosynthesis</keyword>
<evidence type="ECO:0000256" key="1">
    <source>
        <dbReference type="ARBA" id="ARBA00001954"/>
    </source>
</evidence>
<dbReference type="Pfam" id="PF02668">
    <property type="entry name" value="TauD"/>
    <property type="match status" value="1"/>
</dbReference>
<evidence type="ECO:0000256" key="4">
    <source>
        <dbReference type="ARBA" id="ARBA00023002"/>
    </source>
</evidence>
<evidence type="ECO:0000256" key="6">
    <source>
        <dbReference type="ARBA" id="ARBA00023194"/>
    </source>
</evidence>
<keyword evidence="8" id="KW-0223">Dioxygenase</keyword>
<evidence type="ECO:0000259" key="7">
    <source>
        <dbReference type="Pfam" id="PF02668"/>
    </source>
</evidence>
<comment type="cofactor">
    <cofactor evidence="1">
        <name>Fe(2+)</name>
        <dbReference type="ChEBI" id="CHEBI:29033"/>
    </cofactor>
</comment>
<keyword evidence="4" id="KW-0560">Oxidoreductase</keyword>